<dbReference type="GO" id="GO:0016121">
    <property type="term" value="P:carotene catabolic process"/>
    <property type="evidence" value="ECO:0007669"/>
    <property type="project" value="TreeGrafter"/>
</dbReference>
<dbReference type="AlphaFoldDB" id="A0A6C0DNK6"/>
<dbReference type="GO" id="GO:0010436">
    <property type="term" value="F:carotenoid dioxygenase activity"/>
    <property type="evidence" value="ECO:0007669"/>
    <property type="project" value="TreeGrafter"/>
</dbReference>
<keyword evidence="4" id="KW-0560">Oxidoreductase</keyword>
<dbReference type="GO" id="GO:0046872">
    <property type="term" value="F:metal ion binding"/>
    <property type="evidence" value="ECO:0007669"/>
    <property type="project" value="UniProtKB-KW"/>
</dbReference>
<accession>A0A6C0DNK6</accession>
<evidence type="ECO:0000256" key="5">
    <source>
        <dbReference type="ARBA" id="ARBA00023004"/>
    </source>
</evidence>
<comment type="similarity">
    <text evidence="2">Belongs to the carotenoid oxygenase family.</text>
</comment>
<dbReference type="EMBL" id="MN739631">
    <property type="protein sequence ID" value="QHT17155.1"/>
    <property type="molecule type" value="Genomic_DNA"/>
</dbReference>
<dbReference type="PANTHER" id="PTHR10543:SF89">
    <property type="entry name" value="CAROTENOID 9,10(9',10')-CLEAVAGE DIOXYGENASE 1"/>
    <property type="match status" value="1"/>
</dbReference>
<keyword evidence="5" id="KW-0408">Iron</keyword>
<protein>
    <submittedName>
        <fullName evidence="6">Uncharacterized protein</fullName>
    </submittedName>
</protein>
<evidence type="ECO:0000256" key="3">
    <source>
        <dbReference type="ARBA" id="ARBA00022723"/>
    </source>
</evidence>
<sequence>MFSTYKYLFTLLLSFSFFQHADTFFLNIQFGKPFSIVNKEINKKINYNLQEHDIDIIKKINGFYGMIGPDVNTSTVSNLYDLFTGDGNIQGIFFDNGELTYIKNFIRTEKLLYEEINGKIPNHWLITFLFMVLEKTGLLPNVMGMANTAIMNIENKTYALFERDLPYLLDIDYNKKIINTVKKVNIKGLSHFSGHSKYINNKIETIDYHILTKSIDYFQLNKSFDVLNKKAIYMENLPITHDFIMVNENIVLTDSPFSFHIDDITNIKVPIKFDNKKSTNIHVINKTDFSINKFISNESFYIFHYADLIDSEKYIDIYASIYEEVNFSKLSINGKYRKISINKLTKEVKIIKNELLENFNLDFPIKYKNKIILRNIYNNAINGFVVCENLYIKHILFLKDKFICGEPAITEIDNIPYLISFGYNSVNSYLIIIDIENYKIIEIPLNVNVNIGFHSIFTKQ</sequence>
<evidence type="ECO:0000256" key="4">
    <source>
        <dbReference type="ARBA" id="ARBA00023002"/>
    </source>
</evidence>
<proteinExistence type="inferred from homology"/>
<dbReference type="PANTHER" id="PTHR10543">
    <property type="entry name" value="BETA-CAROTENE DIOXYGENASE"/>
    <property type="match status" value="1"/>
</dbReference>
<evidence type="ECO:0000256" key="1">
    <source>
        <dbReference type="ARBA" id="ARBA00001954"/>
    </source>
</evidence>
<dbReference type="Pfam" id="PF03055">
    <property type="entry name" value="RPE65"/>
    <property type="match status" value="1"/>
</dbReference>
<organism evidence="6">
    <name type="scientific">viral metagenome</name>
    <dbReference type="NCBI Taxonomy" id="1070528"/>
    <lineage>
        <taxon>unclassified sequences</taxon>
        <taxon>metagenomes</taxon>
        <taxon>organismal metagenomes</taxon>
    </lineage>
</organism>
<evidence type="ECO:0000256" key="2">
    <source>
        <dbReference type="ARBA" id="ARBA00006787"/>
    </source>
</evidence>
<evidence type="ECO:0000313" key="6">
    <source>
        <dbReference type="EMBL" id="QHT17155.1"/>
    </source>
</evidence>
<dbReference type="InterPro" id="IPR004294">
    <property type="entry name" value="Carotenoid_Oase"/>
</dbReference>
<name>A0A6C0DNK6_9ZZZZ</name>
<keyword evidence="3" id="KW-0479">Metal-binding</keyword>
<reference evidence="6" key="1">
    <citation type="journal article" date="2020" name="Nature">
        <title>Giant virus diversity and host interactions through global metagenomics.</title>
        <authorList>
            <person name="Schulz F."/>
            <person name="Roux S."/>
            <person name="Paez-Espino D."/>
            <person name="Jungbluth S."/>
            <person name="Walsh D.A."/>
            <person name="Denef V.J."/>
            <person name="McMahon K.D."/>
            <person name="Konstantinidis K.T."/>
            <person name="Eloe-Fadrosh E.A."/>
            <person name="Kyrpides N.C."/>
            <person name="Woyke T."/>
        </authorList>
    </citation>
    <scope>NUCLEOTIDE SEQUENCE</scope>
    <source>
        <strain evidence="6">GVMAG-M-3300023174-24</strain>
    </source>
</reference>
<comment type="cofactor">
    <cofactor evidence="1">
        <name>Fe(2+)</name>
        <dbReference type="ChEBI" id="CHEBI:29033"/>
    </cofactor>
</comment>